<dbReference type="RefSeq" id="WP_104449559.1">
    <property type="nucleotide sequence ID" value="NZ_NIRS01000004.1"/>
</dbReference>
<reference evidence="5" key="1">
    <citation type="submission" date="2017-06" db="EMBL/GenBank/DDBJ databases">
        <authorList>
            <person name="Furmanczyk E.M."/>
        </authorList>
    </citation>
    <scope>NUCLEOTIDE SEQUENCE [LARGE SCALE GENOMIC DNA]</scope>
    <source>
        <strain evidence="5">AP3_16</strain>
    </source>
</reference>
<dbReference type="Pfam" id="PF01610">
    <property type="entry name" value="DDE_Tnp_ISL3"/>
    <property type="match status" value="2"/>
</dbReference>
<feature type="domain" description="Transposase IS204/IS1001/IS1096/IS1165 DDE" evidence="2">
    <location>
        <begin position="149"/>
        <end position="239"/>
    </location>
</feature>
<feature type="compositionally biased region" description="Polar residues" evidence="1">
    <location>
        <begin position="344"/>
        <end position="353"/>
    </location>
</feature>
<evidence type="ECO:0000259" key="2">
    <source>
        <dbReference type="Pfam" id="PF01610"/>
    </source>
</evidence>
<dbReference type="InterPro" id="IPR047951">
    <property type="entry name" value="Transpos_ISL3"/>
</dbReference>
<dbReference type="PANTHER" id="PTHR33498">
    <property type="entry name" value="TRANSPOSASE FOR INSERTION SEQUENCE ELEMENT IS1557"/>
    <property type="match status" value="1"/>
</dbReference>
<feature type="domain" description="Transposase IS204/IS1001/IS1096/IS1165 DDE" evidence="2">
    <location>
        <begin position="246"/>
        <end position="337"/>
    </location>
</feature>
<evidence type="ECO:0000259" key="3">
    <source>
        <dbReference type="Pfam" id="PF14690"/>
    </source>
</evidence>
<evidence type="ECO:0000313" key="4">
    <source>
        <dbReference type="EMBL" id="PPK37592.1"/>
    </source>
</evidence>
<dbReference type="InterPro" id="IPR002560">
    <property type="entry name" value="Transposase_DDE"/>
</dbReference>
<organism evidence="4 5">
    <name type="scientific">Pseudomonas laurylsulfatiphila</name>
    <dbReference type="NCBI Taxonomy" id="2011015"/>
    <lineage>
        <taxon>Bacteria</taxon>
        <taxon>Pseudomonadati</taxon>
        <taxon>Pseudomonadota</taxon>
        <taxon>Gammaproteobacteria</taxon>
        <taxon>Pseudomonadales</taxon>
        <taxon>Pseudomonadaceae</taxon>
        <taxon>Pseudomonas</taxon>
    </lineage>
</organism>
<gene>
    <name evidence="4" type="ORF">CD175_15040</name>
</gene>
<dbReference type="Proteomes" id="UP000238541">
    <property type="component" value="Unassembled WGS sequence"/>
</dbReference>
<proteinExistence type="predicted"/>
<name>A0A2S6FJI6_9PSED</name>
<keyword evidence="5" id="KW-1185">Reference proteome</keyword>
<protein>
    <submittedName>
        <fullName evidence="4">ISL3 family transposase</fullName>
    </submittedName>
</protein>
<feature type="region of interest" description="Disordered" evidence="1">
    <location>
        <begin position="344"/>
        <end position="364"/>
    </location>
</feature>
<evidence type="ECO:0000256" key="1">
    <source>
        <dbReference type="SAM" id="MobiDB-lite"/>
    </source>
</evidence>
<accession>A0A2S6FJI6</accession>
<dbReference type="EMBL" id="NIRS01000004">
    <property type="protein sequence ID" value="PPK37592.1"/>
    <property type="molecule type" value="Genomic_DNA"/>
</dbReference>
<dbReference type="Pfam" id="PF14690">
    <property type="entry name" value="Zn_ribbon_ISL3"/>
    <property type="match status" value="1"/>
</dbReference>
<dbReference type="PANTHER" id="PTHR33498:SF1">
    <property type="entry name" value="TRANSPOSASE FOR INSERTION SEQUENCE ELEMENT IS1557"/>
    <property type="match status" value="1"/>
</dbReference>
<comment type="caution">
    <text evidence="4">The sequence shown here is derived from an EMBL/GenBank/DDBJ whole genome shotgun (WGS) entry which is preliminary data.</text>
</comment>
<dbReference type="InterPro" id="IPR029261">
    <property type="entry name" value="Transposase_Znf"/>
</dbReference>
<dbReference type="AlphaFoldDB" id="A0A2S6FJI6"/>
<evidence type="ECO:0000313" key="5">
    <source>
        <dbReference type="Proteomes" id="UP000238541"/>
    </source>
</evidence>
<feature type="domain" description="Transposase IS204/IS1001/IS1096/IS1165 zinc-finger" evidence="3">
    <location>
        <begin position="34"/>
        <end position="78"/>
    </location>
</feature>
<sequence length="364" mass="41242">MTDIFDVPGWIILSSRLDTGIRTIEAEYAPPLQECTKCGVLGRLYRHGTKVVRYRDSPIQDVHVQLAATVQRYRCRECGGTSLQALAGVDTARRMTQRCIRYIKAHCLRDSFSRLSEKIGCDEKTIRNIAGHYVTELAGSFQVYLPNWLGIDEVYIAGAWRCVLIDIGRNIPIDVLPDRGEHTLADWLHRFDDRSTTHGVVTNMQAPYSQMANALLPAAPVVIDKSHVFQMLNYSVDKAPTRLGEEALRFRQEFYALYDRSKMEVIPALEAWEEAVTSSPLQRYFRELLSALKVWHEQILAYFDHPITHGYTEVLNSMAKELNRAGRGYSFDVQRARLLFSRSAHTSSPTGNSDLALGCSKPTN</sequence>